<proteinExistence type="inferred from homology"/>
<feature type="domain" description="Amidase" evidence="5">
    <location>
        <begin position="32"/>
        <end position="427"/>
    </location>
</feature>
<accession>A0ABR1JM49</accession>
<name>A0ABR1JM49_9AGAR</name>
<gene>
    <name evidence="7" type="ORF">VKT23_005830</name>
    <name evidence="6" type="ORF">VKT23_007231</name>
</gene>
<dbReference type="EMBL" id="JBANRG010000006">
    <property type="protein sequence ID" value="KAK7465859.1"/>
    <property type="molecule type" value="Genomic_DNA"/>
</dbReference>
<evidence type="ECO:0000313" key="6">
    <source>
        <dbReference type="EMBL" id="KAK7463895.1"/>
    </source>
</evidence>
<dbReference type="PROSITE" id="PS00571">
    <property type="entry name" value="AMIDASES"/>
    <property type="match status" value="1"/>
</dbReference>
<keyword evidence="8" id="KW-1185">Reference proteome</keyword>
<evidence type="ECO:0000313" key="7">
    <source>
        <dbReference type="EMBL" id="KAK7465859.1"/>
    </source>
</evidence>
<comment type="similarity">
    <text evidence="2">Belongs to the amidase family.</text>
</comment>
<organism evidence="6 8">
    <name type="scientific">Marasmiellus scandens</name>
    <dbReference type="NCBI Taxonomy" id="2682957"/>
    <lineage>
        <taxon>Eukaryota</taxon>
        <taxon>Fungi</taxon>
        <taxon>Dikarya</taxon>
        <taxon>Basidiomycota</taxon>
        <taxon>Agaricomycotina</taxon>
        <taxon>Agaricomycetes</taxon>
        <taxon>Agaricomycetidae</taxon>
        <taxon>Agaricales</taxon>
        <taxon>Marasmiineae</taxon>
        <taxon>Omphalotaceae</taxon>
        <taxon>Marasmiellus</taxon>
    </lineage>
</organism>
<dbReference type="InterPro" id="IPR020556">
    <property type="entry name" value="Amidase_CS"/>
</dbReference>
<dbReference type="PANTHER" id="PTHR46072:SF2">
    <property type="entry name" value="AMIDASE (EUROFUNG)"/>
    <property type="match status" value="1"/>
</dbReference>
<dbReference type="Gene3D" id="3.90.1300.10">
    <property type="entry name" value="Amidase signature (AS) domain"/>
    <property type="match status" value="1"/>
</dbReference>
<evidence type="ECO:0000256" key="4">
    <source>
        <dbReference type="ARBA" id="ARBA00022801"/>
    </source>
</evidence>
<evidence type="ECO:0000313" key="8">
    <source>
        <dbReference type="Proteomes" id="UP001498398"/>
    </source>
</evidence>
<evidence type="ECO:0000259" key="5">
    <source>
        <dbReference type="Pfam" id="PF01425"/>
    </source>
</evidence>
<dbReference type="Proteomes" id="UP001498398">
    <property type="component" value="Unassembled WGS sequence"/>
</dbReference>
<evidence type="ECO:0000256" key="3">
    <source>
        <dbReference type="ARBA" id="ARBA00012922"/>
    </source>
</evidence>
<dbReference type="InterPro" id="IPR036928">
    <property type="entry name" value="AS_sf"/>
</dbReference>
<protein>
    <recommendedName>
        <fullName evidence="3">amidase</fullName>
        <ecNumber evidence="3">3.5.1.4</ecNumber>
    </recommendedName>
</protein>
<dbReference type="EC" id="3.5.1.4" evidence="3"/>
<dbReference type="SUPFAM" id="SSF75304">
    <property type="entry name" value="Amidase signature (AS) enzymes"/>
    <property type="match status" value="1"/>
</dbReference>
<sequence>MLRVWNLAWDMYRGVSFKTNRNAAEFSQYRTTVGNIAEENAVLVDILESAGAVPFVKTNIPQTLMWPETFNHVFGRTCNPYNRSLTSGGSSGGEGALVGLRGSPIGVGSDIGGSVRIPSAFCGTYGLRPCYGRTPYAGCVNSMEGQDSVPSVLGPLSNDLAGIKHFMKAVIDAKPWSKDPLVVRKRWSEEEYNLIDHGYGKNLCFAILWDDGDMVPHPPILRGLGTAKKALEAAGHRVIDWKPLKHVEIYETLMSVWGAGSAEDYETVAKLTGEPIISTMAPEELSAPTEAALFRNTNSASAYQLWQVQKKKRDLRQEYLRHWEETATITGTGRPVDAIISPIAPHTATPHGLNRNGNYTMVWNLLDYAALVVPVSKVDQAIDIKRPRHEFYNETDKIHWEAYNPETFKDAPISVQLVGRTLEEEAVIAMSEILDRALKSTKATL</sequence>
<keyword evidence="4" id="KW-0378">Hydrolase</keyword>
<dbReference type="PANTHER" id="PTHR46072">
    <property type="entry name" value="AMIDASE-RELATED-RELATED"/>
    <property type="match status" value="1"/>
</dbReference>
<evidence type="ECO:0000256" key="1">
    <source>
        <dbReference type="ARBA" id="ARBA00001311"/>
    </source>
</evidence>
<reference evidence="6 8" key="1">
    <citation type="submission" date="2024-01" db="EMBL/GenBank/DDBJ databases">
        <title>A draft genome for the cacao thread blight pathogen Marasmiellus scandens.</title>
        <authorList>
            <person name="Baruah I.K."/>
            <person name="Leung J."/>
            <person name="Bukari Y."/>
            <person name="Amoako-Attah I."/>
            <person name="Meinhardt L.W."/>
            <person name="Bailey B.A."/>
            <person name="Cohen S.P."/>
        </authorList>
    </citation>
    <scope>NUCLEOTIDE SEQUENCE [LARGE SCALE GENOMIC DNA]</scope>
    <source>
        <strain evidence="6 8">GH-19</strain>
    </source>
</reference>
<comment type="catalytic activity">
    <reaction evidence="1">
        <text>a monocarboxylic acid amide + H2O = a monocarboxylate + NH4(+)</text>
        <dbReference type="Rhea" id="RHEA:12020"/>
        <dbReference type="ChEBI" id="CHEBI:15377"/>
        <dbReference type="ChEBI" id="CHEBI:28938"/>
        <dbReference type="ChEBI" id="CHEBI:35757"/>
        <dbReference type="ChEBI" id="CHEBI:83628"/>
        <dbReference type="EC" id="3.5.1.4"/>
    </reaction>
</comment>
<dbReference type="InterPro" id="IPR023631">
    <property type="entry name" value="Amidase_dom"/>
</dbReference>
<evidence type="ECO:0000256" key="2">
    <source>
        <dbReference type="ARBA" id="ARBA00009199"/>
    </source>
</evidence>
<dbReference type="Pfam" id="PF01425">
    <property type="entry name" value="Amidase"/>
    <property type="match status" value="1"/>
</dbReference>
<dbReference type="EMBL" id="JBANRG010000009">
    <property type="protein sequence ID" value="KAK7463895.1"/>
    <property type="molecule type" value="Genomic_DNA"/>
</dbReference>
<comment type="caution">
    <text evidence="6">The sequence shown here is derived from an EMBL/GenBank/DDBJ whole genome shotgun (WGS) entry which is preliminary data.</text>
</comment>